<dbReference type="Pfam" id="PF00990">
    <property type="entry name" value="GGDEF"/>
    <property type="match status" value="1"/>
</dbReference>
<dbReference type="InterPro" id="IPR000160">
    <property type="entry name" value="GGDEF_dom"/>
</dbReference>
<evidence type="ECO:0000256" key="1">
    <source>
        <dbReference type="SAM" id="MobiDB-lite"/>
    </source>
</evidence>
<dbReference type="Proteomes" id="UP000436483">
    <property type="component" value="Unassembled WGS sequence"/>
</dbReference>
<evidence type="ECO:0000256" key="2">
    <source>
        <dbReference type="SAM" id="Phobius"/>
    </source>
</evidence>
<dbReference type="InterPro" id="IPR043128">
    <property type="entry name" value="Rev_trsase/Diguanyl_cyclase"/>
</dbReference>
<dbReference type="FunFam" id="3.30.70.270:FF:000001">
    <property type="entry name" value="Diguanylate cyclase domain protein"/>
    <property type="match status" value="1"/>
</dbReference>
<dbReference type="InterPro" id="IPR007892">
    <property type="entry name" value="CHASE4"/>
</dbReference>
<dbReference type="InterPro" id="IPR001633">
    <property type="entry name" value="EAL_dom"/>
</dbReference>
<dbReference type="NCBIfam" id="TIGR00254">
    <property type="entry name" value="GGDEF"/>
    <property type="match status" value="1"/>
</dbReference>
<dbReference type="RefSeq" id="WP_160883360.1">
    <property type="nucleotide sequence ID" value="NZ_WURB01000002.1"/>
</dbReference>
<feature type="domain" description="GGDEF" evidence="4">
    <location>
        <begin position="354"/>
        <end position="487"/>
    </location>
</feature>
<reference evidence="5 6" key="1">
    <citation type="submission" date="2019-12" db="EMBL/GenBank/DDBJ databases">
        <authorList>
            <person name="Yuan C.-G."/>
        </authorList>
    </citation>
    <scope>NUCLEOTIDE SEQUENCE [LARGE SCALE GENOMIC DNA]</scope>
    <source>
        <strain evidence="5 6">KCTC 23863</strain>
    </source>
</reference>
<feature type="region of interest" description="Disordered" evidence="1">
    <location>
        <begin position="746"/>
        <end position="779"/>
    </location>
</feature>
<reference evidence="5 6" key="2">
    <citation type="submission" date="2020-01" db="EMBL/GenBank/DDBJ databases">
        <title>Microvirga sp. nov., an arsenate reduction bacterium isolated from Tibet hotspring sediments.</title>
        <authorList>
            <person name="Xian W.-D."/>
            <person name="Li W.-J."/>
        </authorList>
    </citation>
    <scope>NUCLEOTIDE SEQUENCE [LARGE SCALE GENOMIC DNA]</scope>
    <source>
        <strain evidence="5 6">KCTC 23863</strain>
    </source>
</reference>
<accession>A0A7X3MPN6</accession>
<keyword evidence="6" id="KW-1185">Reference proteome</keyword>
<feature type="transmembrane region" description="Helical" evidence="2">
    <location>
        <begin position="17"/>
        <end position="40"/>
    </location>
</feature>
<dbReference type="GO" id="GO:0003824">
    <property type="term" value="F:catalytic activity"/>
    <property type="evidence" value="ECO:0007669"/>
    <property type="project" value="UniProtKB-ARBA"/>
</dbReference>
<dbReference type="Gene3D" id="3.30.70.270">
    <property type="match status" value="1"/>
</dbReference>
<dbReference type="EMBL" id="WURB01000002">
    <property type="protein sequence ID" value="MXQ10768.1"/>
    <property type="molecule type" value="Genomic_DNA"/>
</dbReference>
<dbReference type="OrthoDB" id="9814202at2"/>
<dbReference type="PANTHER" id="PTHR44757">
    <property type="entry name" value="DIGUANYLATE CYCLASE DGCP"/>
    <property type="match status" value="1"/>
</dbReference>
<evidence type="ECO:0000313" key="5">
    <source>
        <dbReference type="EMBL" id="MXQ10768.1"/>
    </source>
</evidence>
<proteinExistence type="predicted"/>
<dbReference type="PROSITE" id="PS50887">
    <property type="entry name" value="GGDEF"/>
    <property type="match status" value="1"/>
</dbReference>
<evidence type="ECO:0000259" key="4">
    <source>
        <dbReference type="PROSITE" id="PS50887"/>
    </source>
</evidence>
<feature type="compositionally biased region" description="Polar residues" evidence="1">
    <location>
        <begin position="749"/>
        <end position="760"/>
    </location>
</feature>
<sequence>MNRSASLGTRTPLQTKIVVPVSIVTIAALFLCGFALIWTARESNIISIDRQLRTTERSIRAIVDELAQQQEMVAVWDDAILQLRKKDLDWQWLDANMGVWLSRTFGQDQVYILDPDDRPIYAAVDQERAPVAVFAQARPYLEGLVLGLRGHEQSPHAKHVQLSKDNRVLKTGKAVFDAHLLELLGRPAAVSAMMIVPESDQVTQEQGREFLLVSIRFLDTSFLEQLSERNLIEGLRFSRWNGGLEGEASVPLLSDEGQLIGYFLWTPELPGARSLYVLAPAAGLTAVTIVAVMMLLVRSLRRSVAQQEIIICELRASEAQAQHLAFHDVLTGLPNRALFDDRLDQALARTQRGGRTAVLMLDLDRFKHVNDTLGHHAGDSLIREVAGRLSKLTRSSDTVARLGGDEFAIVQTDIFDEEDVNSLCVRILAAVQQPFEVLGHQVFVGGSIGVALAPEAGSERVEIVRKADIALYRAKEDGRGCHRIFSSAMDETVKVRSSIEDELRAALTTGEGFEVAYQAQVAAAGKSIVGLEALLRWRHPALGTILPEQFIPVAEQTGLIIRLGEWVLHEACSVSQRWPDLFISINLSPIQFRSENFAERVIAIVRASGADPRKIELEVTEGVLLDAGGETANALRKLRRAGFRIALDDFGTGYSSLGYLQKFEVDKIKIDRSFVKNLGQDENATAIVEAIVALGQALNLTVTAEGVETREQGRFLDKAGCDELQGYLFSKALPTEQIALLLAAPPPTSQVQRSGPSSLHQAHDDRREIVGIGGPASAS</sequence>
<dbReference type="InterPro" id="IPR052155">
    <property type="entry name" value="Biofilm_reg_signaling"/>
</dbReference>
<keyword evidence="2" id="KW-1133">Transmembrane helix</keyword>
<dbReference type="SMART" id="SM00267">
    <property type="entry name" value="GGDEF"/>
    <property type="match status" value="1"/>
</dbReference>
<dbReference type="InterPro" id="IPR035919">
    <property type="entry name" value="EAL_sf"/>
</dbReference>
<dbReference type="SUPFAM" id="SSF55073">
    <property type="entry name" value="Nucleotide cyclase"/>
    <property type="match status" value="1"/>
</dbReference>
<dbReference type="Pfam" id="PF00563">
    <property type="entry name" value="EAL"/>
    <property type="match status" value="1"/>
</dbReference>
<dbReference type="SMART" id="SM00052">
    <property type="entry name" value="EAL"/>
    <property type="match status" value="1"/>
</dbReference>
<comment type="caution">
    <text evidence="5">The sequence shown here is derived from an EMBL/GenBank/DDBJ whole genome shotgun (WGS) entry which is preliminary data.</text>
</comment>
<evidence type="ECO:0000313" key="6">
    <source>
        <dbReference type="Proteomes" id="UP000436483"/>
    </source>
</evidence>
<dbReference type="Gene3D" id="3.20.20.450">
    <property type="entry name" value="EAL domain"/>
    <property type="match status" value="1"/>
</dbReference>
<dbReference type="AlphaFoldDB" id="A0A7X3MPN6"/>
<keyword evidence="2" id="KW-0472">Membrane</keyword>
<dbReference type="SUPFAM" id="SSF141868">
    <property type="entry name" value="EAL domain-like"/>
    <property type="match status" value="1"/>
</dbReference>
<dbReference type="InterPro" id="IPR029787">
    <property type="entry name" value="Nucleotide_cyclase"/>
</dbReference>
<dbReference type="PANTHER" id="PTHR44757:SF2">
    <property type="entry name" value="BIOFILM ARCHITECTURE MAINTENANCE PROTEIN MBAA"/>
    <property type="match status" value="1"/>
</dbReference>
<dbReference type="CDD" id="cd01948">
    <property type="entry name" value="EAL"/>
    <property type="match status" value="1"/>
</dbReference>
<dbReference type="Pfam" id="PF05228">
    <property type="entry name" value="CHASE4"/>
    <property type="match status" value="1"/>
</dbReference>
<dbReference type="PROSITE" id="PS50883">
    <property type="entry name" value="EAL"/>
    <property type="match status" value="1"/>
</dbReference>
<name>A0A7X3MPN6_9HYPH</name>
<protein>
    <submittedName>
        <fullName evidence="5">EAL domain-containing protein</fullName>
    </submittedName>
</protein>
<gene>
    <name evidence="5" type="ORF">GR328_04750</name>
</gene>
<feature type="domain" description="EAL" evidence="3">
    <location>
        <begin position="496"/>
        <end position="746"/>
    </location>
</feature>
<organism evidence="5 6">
    <name type="scientific">Microvirga makkahensis</name>
    <dbReference type="NCBI Taxonomy" id="1128670"/>
    <lineage>
        <taxon>Bacteria</taxon>
        <taxon>Pseudomonadati</taxon>
        <taxon>Pseudomonadota</taxon>
        <taxon>Alphaproteobacteria</taxon>
        <taxon>Hyphomicrobiales</taxon>
        <taxon>Methylobacteriaceae</taxon>
        <taxon>Microvirga</taxon>
    </lineage>
</organism>
<dbReference type="CDD" id="cd01949">
    <property type="entry name" value="GGDEF"/>
    <property type="match status" value="1"/>
</dbReference>
<evidence type="ECO:0000259" key="3">
    <source>
        <dbReference type="PROSITE" id="PS50883"/>
    </source>
</evidence>
<feature type="transmembrane region" description="Helical" evidence="2">
    <location>
        <begin position="275"/>
        <end position="297"/>
    </location>
</feature>
<keyword evidence="2" id="KW-0812">Transmembrane</keyword>